<dbReference type="AlphaFoldDB" id="A0A1P8KJ55"/>
<dbReference type="InterPro" id="IPR050464">
    <property type="entry name" value="Zeta_carotene_desat/Oxidored"/>
</dbReference>
<dbReference type="SUPFAM" id="SSF51905">
    <property type="entry name" value="FAD/NAD(P)-binding domain"/>
    <property type="match status" value="1"/>
</dbReference>
<dbReference type="RefSeq" id="WP_076083367.1">
    <property type="nucleotide sequence ID" value="NZ_CP019070.1"/>
</dbReference>
<dbReference type="OrthoDB" id="20837at2"/>
<dbReference type="STRING" id="1850254.LPB137_01385"/>
<evidence type="ECO:0000313" key="3">
    <source>
        <dbReference type="Proteomes" id="UP000186074"/>
    </source>
</evidence>
<feature type="domain" description="Amine oxidase" evidence="1">
    <location>
        <begin position="16"/>
        <end position="271"/>
    </location>
</feature>
<dbReference type="PANTHER" id="PTHR42923:SF17">
    <property type="entry name" value="AMINE OXIDASE DOMAIN-CONTAINING PROTEIN"/>
    <property type="match status" value="1"/>
</dbReference>
<evidence type="ECO:0000313" key="2">
    <source>
        <dbReference type="EMBL" id="APW64582.1"/>
    </source>
</evidence>
<organism evidence="2 3">
    <name type="scientific">Poseidonibacter parvus</name>
    <dbReference type="NCBI Taxonomy" id="1850254"/>
    <lineage>
        <taxon>Bacteria</taxon>
        <taxon>Pseudomonadati</taxon>
        <taxon>Campylobacterota</taxon>
        <taxon>Epsilonproteobacteria</taxon>
        <taxon>Campylobacterales</taxon>
        <taxon>Arcobacteraceae</taxon>
        <taxon>Poseidonibacter</taxon>
    </lineage>
</organism>
<dbReference type="Gene3D" id="3.30.70.1990">
    <property type="match status" value="1"/>
</dbReference>
<dbReference type="Proteomes" id="UP000186074">
    <property type="component" value="Chromosome"/>
</dbReference>
<proteinExistence type="predicted"/>
<keyword evidence="3" id="KW-1185">Reference proteome</keyword>
<evidence type="ECO:0000259" key="1">
    <source>
        <dbReference type="Pfam" id="PF01593"/>
    </source>
</evidence>
<dbReference type="KEGG" id="alp:LPB137_01385"/>
<name>A0A1P8KJ55_9BACT</name>
<dbReference type="InterPro" id="IPR036188">
    <property type="entry name" value="FAD/NAD-bd_sf"/>
</dbReference>
<protein>
    <submittedName>
        <fullName evidence="2">FAD-dependent oxidoreductase</fullName>
    </submittedName>
</protein>
<dbReference type="Pfam" id="PF01593">
    <property type="entry name" value="Amino_oxidase"/>
    <property type="match status" value="1"/>
</dbReference>
<reference evidence="2 3" key="1">
    <citation type="submission" date="2017-01" db="EMBL/GenBank/DDBJ databases">
        <title>Genome sequencing of Arcobacter sp. LPB0137.</title>
        <authorList>
            <person name="Lee G.-W."/>
            <person name="Yi H."/>
        </authorList>
    </citation>
    <scope>NUCLEOTIDE SEQUENCE [LARGE SCALE GENOMIC DNA]</scope>
    <source>
        <strain evidence="2 3">LPB0137</strain>
    </source>
</reference>
<gene>
    <name evidence="2" type="ORF">LPB137_01385</name>
</gene>
<dbReference type="EMBL" id="CP019070">
    <property type="protein sequence ID" value="APW64582.1"/>
    <property type="molecule type" value="Genomic_DNA"/>
</dbReference>
<dbReference type="GO" id="GO:0016491">
    <property type="term" value="F:oxidoreductase activity"/>
    <property type="evidence" value="ECO:0007669"/>
    <property type="project" value="InterPro"/>
</dbReference>
<accession>A0A1P8KJ55</accession>
<dbReference type="PANTHER" id="PTHR42923">
    <property type="entry name" value="PROTOPORPHYRINOGEN OXIDASE"/>
    <property type="match status" value="1"/>
</dbReference>
<dbReference type="InterPro" id="IPR002937">
    <property type="entry name" value="Amino_oxidase"/>
</dbReference>
<dbReference type="Gene3D" id="3.50.50.60">
    <property type="entry name" value="FAD/NAD(P)-binding domain"/>
    <property type="match status" value="1"/>
</dbReference>
<sequence>MKNEKRLKIAVLGAGISGLGSAYLLSRKHDVDLYEKENRLGGHARTTQVSENGKTFGVDTGFLVFNHETYPLLTKLFKELDVKIENSDMSFAFWNKKTNLAYNGESLRGMFFQKKNLFSYSHLKMISDILKFNKKANNDLDTDHADLDLTLGEYLKDYSYFFKQRYIIPMGASIWSTPSEKMNEFPARTFLHFFKNHGLLGVDTQHQWLTVSGGSINYVNKISEFISGKIIKNSDVISVEREDDEVVLVHEDNSRSVYDKVIFAMHAPDALKLIDEPTIDELNILSCFEYKENKALLHNDTKALYPNKDVYAAWNYKTNEKDDNKTDENVTLSYWINRLQNLKSEKEYFVSLNETQKIDKVIEEISYEHPQFDVKAIDAQSKRNVINGKNNTYFAGAYWRYGFHEDGLYSANTIAQEFGCEL</sequence>
<dbReference type="Gene3D" id="1.10.405.20">
    <property type="match status" value="1"/>
</dbReference>